<comment type="caution">
    <text evidence="1">The sequence shown here is derived from an EMBL/GenBank/DDBJ whole genome shotgun (WGS) entry which is preliminary data.</text>
</comment>
<organism evidence="1 2">
    <name type="scientific">Saccharothrix violaceirubra</name>
    <dbReference type="NCBI Taxonomy" id="413306"/>
    <lineage>
        <taxon>Bacteria</taxon>
        <taxon>Bacillati</taxon>
        <taxon>Actinomycetota</taxon>
        <taxon>Actinomycetes</taxon>
        <taxon>Pseudonocardiales</taxon>
        <taxon>Pseudonocardiaceae</taxon>
        <taxon>Saccharothrix</taxon>
    </lineage>
</organism>
<dbReference type="GO" id="GO:0005975">
    <property type="term" value="P:carbohydrate metabolic process"/>
    <property type="evidence" value="ECO:0007669"/>
    <property type="project" value="InterPro"/>
</dbReference>
<gene>
    <name evidence="1" type="ORF">F4559_006830</name>
</gene>
<reference evidence="1 2" key="1">
    <citation type="submission" date="2020-08" db="EMBL/GenBank/DDBJ databases">
        <title>Sequencing the genomes of 1000 actinobacteria strains.</title>
        <authorList>
            <person name="Klenk H.-P."/>
        </authorList>
    </citation>
    <scope>NUCLEOTIDE SEQUENCE [LARGE SCALE GENOMIC DNA]</scope>
    <source>
        <strain evidence="1 2">DSM 45084</strain>
    </source>
</reference>
<protein>
    <submittedName>
        <fullName evidence="1">Putative alpha-1,6-mannanase (GH76 family)</fullName>
    </submittedName>
</protein>
<dbReference type="InterPro" id="IPR005198">
    <property type="entry name" value="Glyco_hydro_76"/>
</dbReference>
<keyword evidence="2" id="KW-1185">Reference proteome</keyword>
<dbReference type="SUPFAM" id="SSF48208">
    <property type="entry name" value="Six-hairpin glycosidases"/>
    <property type="match status" value="1"/>
</dbReference>
<proteinExistence type="predicted"/>
<dbReference type="Pfam" id="PF03663">
    <property type="entry name" value="Glyco_hydro_76"/>
    <property type="match status" value="1"/>
</dbReference>
<dbReference type="InterPro" id="IPR053169">
    <property type="entry name" value="MUG_Protein"/>
</dbReference>
<dbReference type="Proteomes" id="UP000542674">
    <property type="component" value="Unassembled WGS sequence"/>
</dbReference>
<dbReference type="PANTHER" id="PTHR47791:SF3">
    <property type="entry name" value="MEIOTICALLY UP-REGULATED GENE 191 PROTEIN"/>
    <property type="match status" value="1"/>
</dbReference>
<dbReference type="AlphaFoldDB" id="A0A7W7TAD3"/>
<sequence>MTKLFAARAGVAERAVRSRHLRRVWGIPHTALGAVAWPSGPRRGFHYWWQAHLLDCLLDAQLRAPSADRKALVRRVIRGIRVRNVVGWTNRYYDDVAWLGLALLRAQYGARIAKPHVVELIARRLRSAWTEHGGGGIWWRTDDDFKNVPANGPAAILLARLALESGDGTDLGRAKSMVDWIEEHLLDPDTGLLFDGLHVHPDGSVREVERTLFTYCQGVVLGACVEIDQFGGRRIWGDRAARIIEAVDEHLTVDGVVRGCGGGDGGLFGGILVRYLALAAVRLARPAARRAADLVLRSAEALWDNRSMVVSGPLFGPEWTVPADSSGGGAERDLSVQLGAWMALEAAALVERNS</sequence>
<dbReference type="Gene3D" id="1.50.10.20">
    <property type="match status" value="1"/>
</dbReference>
<evidence type="ECO:0000313" key="1">
    <source>
        <dbReference type="EMBL" id="MBB4969471.1"/>
    </source>
</evidence>
<dbReference type="EMBL" id="JACHJS010000001">
    <property type="protein sequence ID" value="MBB4969471.1"/>
    <property type="molecule type" value="Genomic_DNA"/>
</dbReference>
<name>A0A7W7TAD3_9PSEU</name>
<dbReference type="PANTHER" id="PTHR47791">
    <property type="entry name" value="MEIOTICALLY UP-REGULATED GENE 191 PROTEIN"/>
    <property type="match status" value="1"/>
</dbReference>
<accession>A0A7W7TAD3</accession>
<evidence type="ECO:0000313" key="2">
    <source>
        <dbReference type="Proteomes" id="UP000542674"/>
    </source>
</evidence>
<dbReference type="InterPro" id="IPR008928">
    <property type="entry name" value="6-hairpin_glycosidase_sf"/>
</dbReference>